<dbReference type="RefSeq" id="WP_125095869.1">
    <property type="nucleotide sequence ID" value="NZ_RRUE01000002.1"/>
</dbReference>
<organism evidence="10 11">
    <name type="scientific">Lautropia dentalis</name>
    <dbReference type="NCBI Taxonomy" id="2490857"/>
    <lineage>
        <taxon>Bacteria</taxon>
        <taxon>Pseudomonadati</taxon>
        <taxon>Pseudomonadota</taxon>
        <taxon>Betaproteobacteria</taxon>
        <taxon>Burkholderiales</taxon>
        <taxon>Burkholderiaceae</taxon>
        <taxon>Lautropia</taxon>
    </lineage>
</organism>
<comment type="similarity">
    <text evidence="2 8">Belongs to the major facilitator superfamily. Bcr/CmlA family.</text>
</comment>
<comment type="caution">
    <text evidence="8">Lacks conserved residue(s) required for the propagation of feature annotation.</text>
</comment>
<feature type="transmembrane region" description="Helical" evidence="8">
    <location>
        <begin position="12"/>
        <end position="34"/>
    </location>
</feature>
<feature type="transmembrane region" description="Helical" evidence="8">
    <location>
        <begin position="134"/>
        <end position="152"/>
    </location>
</feature>
<evidence type="ECO:0000256" key="8">
    <source>
        <dbReference type="RuleBase" id="RU365088"/>
    </source>
</evidence>
<feature type="transmembrane region" description="Helical" evidence="8">
    <location>
        <begin position="46"/>
        <end position="65"/>
    </location>
</feature>
<evidence type="ECO:0000256" key="7">
    <source>
        <dbReference type="ARBA" id="ARBA00023136"/>
    </source>
</evidence>
<feature type="transmembrane region" description="Helical" evidence="8">
    <location>
        <begin position="77"/>
        <end position="95"/>
    </location>
</feature>
<keyword evidence="3 8" id="KW-0813">Transport</keyword>
<keyword evidence="6 8" id="KW-1133">Transmembrane helix</keyword>
<dbReference type="PANTHER" id="PTHR23502:SF132">
    <property type="entry name" value="POLYAMINE TRANSPORTER 2-RELATED"/>
    <property type="match status" value="1"/>
</dbReference>
<keyword evidence="8" id="KW-0997">Cell inner membrane</keyword>
<dbReference type="PANTHER" id="PTHR23502">
    <property type="entry name" value="MAJOR FACILITATOR SUPERFAMILY"/>
    <property type="match status" value="1"/>
</dbReference>
<feature type="transmembrane region" description="Helical" evidence="8">
    <location>
        <begin position="370"/>
        <end position="387"/>
    </location>
</feature>
<evidence type="ECO:0000256" key="6">
    <source>
        <dbReference type="ARBA" id="ARBA00022989"/>
    </source>
</evidence>
<evidence type="ECO:0000256" key="3">
    <source>
        <dbReference type="ARBA" id="ARBA00022448"/>
    </source>
</evidence>
<gene>
    <name evidence="10" type="ORF">EHV23_09550</name>
</gene>
<evidence type="ECO:0000256" key="4">
    <source>
        <dbReference type="ARBA" id="ARBA00022475"/>
    </source>
</evidence>
<comment type="subcellular location">
    <subcellularLocation>
        <location evidence="8">Cell inner membrane</location>
        <topology evidence="8">Multi-pass membrane protein</topology>
    </subcellularLocation>
    <subcellularLocation>
        <location evidence="1">Cell membrane</location>
        <topology evidence="1">Multi-pass membrane protein</topology>
    </subcellularLocation>
</comment>
<reference evidence="10 11" key="1">
    <citation type="submission" date="2018-11" db="EMBL/GenBank/DDBJ databases">
        <title>Genome sequencing of Lautropia sp. KCOM 2505 (= ChDC F240).</title>
        <authorList>
            <person name="Kook J.-K."/>
            <person name="Park S.-N."/>
            <person name="Lim Y.K."/>
        </authorList>
    </citation>
    <scope>NUCLEOTIDE SEQUENCE [LARGE SCALE GENOMIC DNA]</scope>
    <source>
        <strain evidence="10 11">KCOM 2505</strain>
    </source>
</reference>
<dbReference type="EMBL" id="RRUE01000002">
    <property type="protein sequence ID" value="RRN43665.1"/>
    <property type="molecule type" value="Genomic_DNA"/>
</dbReference>
<evidence type="ECO:0000256" key="5">
    <source>
        <dbReference type="ARBA" id="ARBA00022692"/>
    </source>
</evidence>
<evidence type="ECO:0000256" key="1">
    <source>
        <dbReference type="ARBA" id="ARBA00004651"/>
    </source>
</evidence>
<keyword evidence="7 8" id="KW-0472">Membrane</keyword>
<feature type="domain" description="Major facilitator superfamily (MFS) profile" evidence="9">
    <location>
        <begin position="1"/>
        <end position="400"/>
    </location>
</feature>
<dbReference type="AlphaFoldDB" id="A0A3R8LP56"/>
<keyword evidence="5 8" id="KW-0812">Transmembrane</keyword>
<feature type="transmembrane region" description="Helical" evidence="8">
    <location>
        <begin position="312"/>
        <end position="332"/>
    </location>
</feature>
<evidence type="ECO:0000313" key="11">
    <source>
        <dbReference type="Proteomes" id="UP000270261"/>
    </source>
</evidence>
<keyword evidence="11" id="KW-1185">Reference proteome</keyword>
<dbReference type="GO" id="GO:0042910">
    <property type="term" value="F:xenobiotic transmembrane transporter activity"/>
    <property type="evidence" value="ECO:0007669"/>
    <property type="project" value="InterPro"/>
</dbReference>
<dbReference type="GO" id="GO:0005886">
    <property type="term" value="C:plasma membrane"/>
    <property type="evidence" value="ECO:0007669"/>
    <property type="project" value="UniProtKB-SubCell"/>
</dbReference>
<feature type="transmembrane region" description="Helical" evidence="8">
    <location>
        <begin position="218"/>
        <end position="242"/>
    </location>
</feature>
<dbReference type="NCBIfam" id="TIGR00710">
    <property type="entry name" value="efflux_Bcr_CflA"/>
    <property type="match status" value="1"/>
</dbReference>
<dbReference type="InterPro" id="IPR036259">
    <property type="entry name" value="MFS_trans_sf"/>
</dbReference>
<feature type="transmembrane region" description="Helical" evidence="8">
    <location>
        <begin position="286"/>
        <end position="306"/>
    </location>
</feature>
<sequence length="400" mass="42226">MRLTPLHPESPFFLIILGALMAITSLSTDIYLPALPAMEAALHGNAELTITGFVVGFAIGQLFWGPVADRIGRRLPLFIGIVLFIIGSVGCALAQSMDTLVLWRFFQALGACVGPMLSRTMIRDLYGPQEAARMLSTLVMIMAIAPILGPMLGGLLLKVSGWQANFWLLTAIGVVMFLAACRLPETLPAEKRATGSLASAFRAYGPLLRNRAYMRTTLCVTFFYVAIYAFIAGSPFVYLTYFGLDSNWYGPLFGVNILGVVALSAANRRLLQRCSLAQMLKVSTRIAAAAALLLSAFALTGMGSLWGIVLPIFAVFSMNGIIAACCNAASLASVDSQSAGSAAALMGALQYGSGMVSSLLLAAFSTGTPGTMSVVITAFVVLSMLMVQGSPVSPPPAPAR</sequence>
<dbReference type="OrthoDB" id="9814303at2"/>
<feature type="transmembrane region" description="Helical" evidence="8">
    <location>
        <begin position="101"/>
        <end position="122"/>
    </location>
</feature>
<feature type="transmembrane region" description="Helical" evidence="8">
    <location>
        <begin position="164"/>
        <end position="183"/>
    </location>
</feature>
<feature type="transmembrane region" description="Helical" evidence="8">
    <location>
        <begin position="248"/>
        <end position="266"/>
    </location>
</feature>
<dbReference type="InterPro" id="IPR011701">
    <property type="entry name" value="MFS"/>
</dbReference>
<evidence type="ECO:0000256" key="2">
    <source>
        <dbReference type="ARBA" id="ARBA00006236"/>
    </source>
</evidence>
<dbReference type="Pfam" id="PF07690">
    <property type="entry name" value="MFS_1"/>
    <property type="match status" value="1"/>
</dbReference>
<accession>A0A3R8LP56</accession>
<protein>
    <recommendedName>
        <fullName evidence="8">Bcr/CflA family efflux transporter</fullName>
    </recommendedName>
</protein>
<dbReference type="InterPro" id="IPR004812">
    <property type="entry name" value="Efflux_drug-R_Bcr/CmlA"/>
</dbReference>
<proteinExistence type="inferred from homology"/>
<dbReference type="PROSITE" id="PS50850">
    <property type="entry name" value="MFS"/>
    <property type="match status" value="1"/>
</dbReference>
<dbReference type="Proteomes" id="UP000270261">
    <property type="component" value="Unassembled WGS sequence"/>
</dbReference>
<evidence type="ECO:0000313" key="10">
    <source>
        <dbReference type="EMBL" id="RRN43665.1"/>
    </source>
</evidence>
<dbReference type="SUPFAM" id="SSF103473">
    <property type="entry name" value="MFS general substrate transporter"/>
    <property type="match status" value="1"/>
</dbReference>
<name>A0A3R8LP56_9BURK</name>
<dbReference type="GO" id="GO:1990961">
    <property type="term" value="P:xenobiotic detoxification by transmembrane export across the plasma membrane"/>
    <property type="evidence" value="ECO:0007669"/>
    <property type="project" value="InterPro"/>
</dbReference>
<evidence type="ECO:0000259" key="9">
    <source>
        <dbReference type="PROSITE" id="PS50850"/>
    </source>
</evidence>
<dbReference type="Gene3D" id="1.20.1720.10">
    <property type="entry name" value="Multidrug resistance protein D"/>
    <property type="match status" value="1"/>
</dbReference>
<keyword evidence="4" id="KW-1003">Cell membrane</keyword>
<comment type="caution">
    <text evidence="10">The sequence shown here is derived from an EMBL/GenBank/DDBJ whole genome shotgun (WGS) entry which is preliminary data.</text>
</comment>
<dbReference type="InterPro" id="IPR020846">
    <property type="entry name" value="MFS_dom"/>
</dbReference>
<dbReference type="CDD" id="cd17320">
    <property type="entry name" value="MFS_MdfA_MDR_like"/>
    <property type="match status" value="1"/>
</dbReference>